<keyword evidence="2" id="KW-1133">Transmembrane helix</keyword>
<dbReference type="PANTHER" id="PTHR46645:SF2">
    <property type="entry name" value="GRAM DOMAIN-CONTAINING PROTEIN 2B"/>
    <property type="match status" value="1"/>
</dbReference>
<dbReference type="AlphaFoldDB" id="A0A914B6F3"/>
<keyword evidence="2" id="KW-0472">Membrane</keyword>
<feature type="transmembrane region" description="Helical" evidence="2">
    <location>
        <begin position="354"/>
        <end position="378"/>
    </location>
</feature>
<dbReference type="PANTHER" id="PTHR46645">
    <property type="entry name" value="GRAM DOMAIN-CONTAINING PROTEIN 2B-RELATED"/>
    <property type="match status" value="1"/>
</dbReference>
<dbReference type="OrthoDB" id="2162691at2759"/>
<feature type="compositionally biased region" description="Basic and acidic residues" evidence="1">
    <location>
        <begin position="68"/>
        <end position="80"/>
    </location>
</feature>
<evidence type="ECO:0000259" key="3">
    <source>
        <dbReference type="SMART" id="SM00568"/>
    </source>
</evidence>
<evidence type="ECO:0000256" key="1">
    <source>
        <dbReference type="SAM" id="MobiDB-lite"/>
    </source>
</evidence>
<keyword evidence="2" id="KW-0812">Transmembrane</keyword>
<reference evidence="4" key="1">
    <citation type="submission" date="2022-11" db="UniProtKB">
        <authorList>
            <consortium name="EnsemblMetazoa"/>
        </authorList>
    </citation>
    <scope>IDENTIFICATION</scope>
</reference>
<dbReference type="SMART" id="SM00568">
    <property type="entry name" value="GRAM"/>
    <property type="match status" value="1"/>
</dbReference>
<accession>A0A914B6F3</accession>
<dbReference type="GO" id="GO:0005881">
    <property type="term" value="C:cytoplasmic microtubule"/>
    <property type="evidence" value="ECO:0007669"/>
    <property type="project" value="TreeGrafter"/>
</dbReference>
<dbReference type="InterPro" id="IPR011993">
    <property type="entry name" value="PH-like_dom_sf"/>
</dbReference>
<feature type="compositionally biased region" description="Acidic residues" evidence="1">
    <location>
        <begin position="284"/>
        <end position="293"/>
    </location>
</feature>
<dbReference type="GeneID" id="119740528"/>
<evidence type="ECO:0000256" key="2">
    <source>
        <dbReference type="SAM" id="Phobius"/>
    </source>
</evidence>
<dbReference type="CDD" id="cd13220">
    <property type="entry name" value="PH-GRAM_GRAMDC"/>
    <property type="match status" value="1"/>
</dbReference>
<feature type="region of interest" description="Disordered" evidence="1">
    <location>
        <begin position="258"/>
        <end position="324"/>
    </location>
</feature>
<feature type="region of interest" description="Disordered" evidence="1">
    <location>
        <begin position="1"/>
        <end position="125"/>
    </location>
</feature>
<protein>
    <recommendedName>
        <fullName evidence="3">GRAM domain-containing protein</fullName>
    </recommendedName>
</protein>
<organism evidence="4 5">
    <name type="scientific">Patiria miniata</name>
    <name type="common">Bat star</name>
    <name type="synonym">Asterina miniata</name>
    <dbReference type="NCBI Taxonomy" id="46514"/>
    <lineage>
        <taxon>Eukaryota</taxon>
        <taxon>Metazoa</taxon>
        <taxon>Echinodermata</taxon>
        <taxon>Eleutherozoa</taxon>
        <taxon>Asterozoa</taxon>
        <taxon>Asteroidea</taxon>
        <taxon>Valvatacea</taxon>
        <taxon>Valvatida</taxon>
        <taxon>Asterinidae</taxon>
        <taxon>Patiria</taxon>
    </lineage>
</organism>
<feature type="compositionally biased region" description="Basic and acidic residues" evidence="1">
    <location>
        <begin position="1"/>
        <end position="11"/>
    </location>
</feature>
<dbReference type="RefSeq" id="XP_038071796.1">
    <property type="nucleotide sequence ID" value="XM_038215868.1"/>
</dbReference>
<dbReference type="EnsemblMetazoa" id="XM_038215868.1">
    <property type="protein sequence ID" value="XP_038071796.1"/>
    <property type="gene ID" value="LOC119740528"/>
</dbReference>
<evidence type="ECO:0000313" key="4">
    <source>
        <dbReference type="EnsemblMetazoa" id="XP_038071796.1"/>
    </source>
</evidence>
<proteinExistence type="predicted"/>
<feature type="compositionally biased region" description="Basic and acidic residues" evidence="1">
    <location>
        <begin position="294"/>
        <end position="305"/>
    </location>
</feature>
<feature type="domain" description="GRAM" evidence="3">
    <location>
        <begin position="147"/>
        <end position="214"/>
    </location>
</feature>
<dbReference type="InterPro" id="IPR052633">
    <property type="entry name" value="GRAM_domain_protein_2B"/>
</dbReference>
<dbReference type="InterPro" id="IPR004182">
    <property type="entry name" value="GRAM"/>
</dbReference>
<keyword evidence="5" id="KW-1185">Reference proteome</keyword>
<dbReference type="Proteomes" id="UP000887568">
    <property type="component" value="Unplaced"/>
</dbReference>
<sequence>MEATEKKEHSRGALTPVYLRPRSKSAFDISSNSSRVEAGVKGESPVKPGLYNRRSYEGIRTVSFSSDNAHEENDDLTDKKTRQKPSLRVTAADGAVLVGDAPETDEAPSSPQPIQKKDSLEVPVTRSKSLPKAIVGAFSKFESNRDKQFHKLFENIPQDEKLIKSYPCALVRDVLLQGRMFISANWVCFNANILGFETKVVIPVDAIRNIFKTKYTLLVPSAVSIHTDTDKHVFGSLLSRRATYKKLMAVWHGKSTNDDEEKSIASQDGSYSQDGRETSLTDDQVFEDEEDDSDRSQPFRSESRKMMSGRAHHVKEDKDQDMQNTTRVRVGRSRLQTFIVQVKRLAESVRAMQLVLPLAILVICCLCVSSCVLACRIARVQAQMQKFPEVAEALEWNRILVTSQSGHMDQVSRLRDSLVLSLQILNKMHSSLQLINRPPTTTNEMDSLPH</sequence>
<name>A0A914B6F3_PATMI</name>
<dbReference type="Gene3D" id="2.30.29.30">
    <property type="entry name" value="Pleckstrin-homology domain (PH domain)/Phosphotyrosine-binding domain (PTB)"/>
    <property type="match status" value="1"/>
</dbReference>
<dbReference type="Pfam" id="PF02893">
    <property type="entry name" value="GRAM"/>
    <property type="match status" value="1"/>
</dbReference>
<evidence type="ECO:0000313" key="5">
    <source>
        <dbReference type="Proteomes" id="UP000887568"/>
    </source>
</evidence>
<feature type="compositionally biased region" description="Polar residues" evidence="1">
    <location>
        <begin position="264"/>
        <end position="273"/>
    </location>
</feature>
<dbReference type="OMA" id="NAHEEND"/>